<name>A0AAD7EWS3_9AGAR</name>
<feature type="compositionally biased region" description="Basic residues" evidence="1">
    <location>
        <begin position="107"/>
        <end position="123"/>
    </location>
</feature>
<dbReference type="Proteomes" id="UP001218218">
    <property type="component" value="Unassembled WGS sequence"/>
</dbReference>
<organism evidence="2 3">
    <name type="scientific">Mycena albidolilacea</name>
    <dbReference type="NCBI Taxonomy" id="1033008"/>
    <lineage>
        <taxon>Eukaryota</taxon>
        <taxon>Fungi</taxon>
        <taxon>Dikarya</taxon>
        <taxon>Basidiomycota</taxon>
        <taxon>Agaricomycotina</taxon>
        <taxon>Agaricomycetes</taxon>
        <taxon>Agaricomycetidae</taxon>
        <taxon>Agaricales</taxon>
        <taxon>Marasmiineae</taxon>
        <taxon>Mycenaceae</taxon>
        <taxon>Mycena</taxon>
    </lineage>
</organism>
<feature type="region of interest" description="Disordered" evidence="1">
    <location>
        <begin position="84"/>
        <end position="124"/>
    </location>
</feature>
<dbReference type="AlphaFoldDB" id="A0AAD7EWS3"/>
<reference evidence="2" key="1">
    <citation type="submission" date="2023-03" db="EMBL/GenBank/DDBJ databases">
        <title>Massive genome expansion in bonnet fungi (Mycena s.s.) driven by repeated elements and novel gene families across ecological guilds.</title>
        <authorList>
            <consortium name="Lawrence Berkeley National Laboratory"/>
            <person name="Harder C.B."/>
            <person name="Miyauchi S."/>
            <person name="Viragh M."/>
            <person name="Kuo A."/>
            <person name="Thoen E."/>
            <person name="Andreopoulos B."/>
            <person name="Lu D."/>
            <person name="Skrede I."/>
            <person name="Drula E."/>
            <person name="Henrissat B."/>
            <person name="Morin E."/>
            <person name="Kohler A."/>
            <person name="Barry K."/>
            <person name="LaButti K."/>
            <person name="Morin E."/>
            <person name="Salamov A."/>
            <person name="Lipzen A."/>
            <person name="Mereny Z."/>
            <person name="Hegedus B."/>
            <person name="Baldrian P."/>
            <person name="Stursova M."/>
            <person name="Weitz H."/>
            <person name="Taylor A."/>
            <person name="Grigoriev I.V."/>
            <person name="Nagy L.G."/>
            <person name="Martin F."/>
            <person name="Kauserud H."/>
        </authorList>
    </citation>
    <scope>NUCLEOTIDE SEQUENCE</scope>
    <source>
        <strain evidence="2">CBHHK002</strain>
    </source>
</reference>
<gene>
    <name evidence="2" type="ORF">DFH08DRAFT_803495</name>
</gene>
<evidence type="ECO:0000256" key="1">
    <source>
        <dbReference type="SAM" id="MobiDB-lite"/>
    </source>
</evidence>
<protein>
    <submittedName>
        <fullName evidence="2">Uncharacterized protein</fullName>
    </submittedName>
</protein>
<evidence type="ECO:0000313" key="3">
    <source>
        <dbReference type="Proteomes" id="UP001218218"/>
    </source>
</evidence>
<dbReference type="EMBL" id="JARIHO010000009">
    <property type="protein sequence ID" value="KAJ7355486.1"/>
    <property type="molecule type" value="Genomic_DNA"/>
</dbReference>
<comment type="caution">
    <text evidence="2">The sequence shown here is derived from an EMBL/GenBank/DDBJ whole genome shotgun (WGS) entry which is preliminary data.</text>
</comment>
<sequence>MPDNTHCPAPTLEKDGMLHLKAFSFFTVVLFFRLAVLDIGDPVICAGYDLEDRLCRENTTCMACEDGLAPDNDDYDIEVEAATSQPLQTATQQPETPPDATALTREQKKKNIKSARNHAKRRTTTVEALNSTTALVPTPHVLEKAAQSAPINVSFTTRDFCLNKPLDHPLLAHANEPEILKAHMQYVDWQGEKCHVVLDRKQHIISVLISPPEPGEDWAAIVAAATITMHNARDKMTFPADAYHHCRAAGKGFPTATRGFTYGGGRKIVGNIKASSKTNVAAIDEHLSDPSIE</sequence>
<feature type="compositionally biased region" description="Polar residues" evidence="1">
    <location>
        <begin position="84"/>
        <end position="94"/>
    </location>
</feature>
<keyword evidence="3" id="KW-1185">Reference proteome</keyword>
<accession>A0AAD7EWS3</accession>
<proteinExistence type="predicted"/>
<evidence type="ECO:0000313" key="2">
    <source>
        <dbReference type="EMBL" id="KAJ7355486.1"/>
    </source>
</evidence>